<accession>A0A7C4KK27</accession>
<evidence type="ECO:0000256" key="1">
    <source>
        <dbReference type="SAM" id="Phobius"/>
    </source>
</evidence>
<dbReference type="EMBL" id="DSYK01000478">
    <property type="protein sequence ID" value="HGS22159.1"/>
    <property type="molecule type" value="Genomic_DNA"/>
</dbReference>
<feature type="transmembrane region" description="Helical" evidence="1">
    <location>
        <begin position="9"/>
        <end position="30"/>
    </location>
</feature>
<keyword evidence="1" id="KW-0472">Membrane</keyword>
<protein>
    <submittedName>
        <fullName evidence="2">Uncharacterized protein</fullName>
    </submittedName>
</protein>
<keyword evidence="1" id="KW-0812">Transmembrane</keyword>
<gene>
    <name evidence="2" type="ORF">ENT37_09850</name>
</gene>
<dbReference type="AlphaFoldDB" id="A0A7C4KK27"/>
<organism evidence="2">
    <name type="scientific">Anaerolinea thermolimosa</name>
    <dbReference type="NCBI Taxonomy" id="229919"/>
    <lineage>
        <taxon>Bacteria</taxon>
        <taxon>Bacillati</taxon>
        <taxon>Chloroflexota</taxon>
        <taxon>Anaerolineae</taxon>
        <taxon>Anaerolineales</taxon>
        <taxon>Anaerolineaceae</taxon>
        <taxon>Anaerolinea</taxon>
    </lineage>
</organism>
<evidence type="ECO:0000313" key="2">
    <source>
        <dbReference type="EMBL" id="HGS22159.1"/>
    </source>
</evidence>
<sequence>MKRDFDQGVVLRVIIAPALLWLAVSWLVSSLGYPDIIFATPAAWLLALPVGRSVVIRSRSERLRFRLLEAGAAGTLLGLFQGATFLLIEALMLKPRSPESEIASTMGGVVVILGMLICGMLATAIGARTDRLRRVRQAGDSRLEVTSQYCPICKNPVPVSARYPRAVCEDCAAQAADEAGRPVVFFQEGLSGGLQGKYRESGEAYSAQECYIRGVRCRVEEGHLGGVVIYPLD</sequence>
<feature type="transmembrane region" description="Helical" evidence="1">
    <location>
        <begin position="108"/>
        <end position="127"/>
    </location>
</feature>
<feature type="transmembrane region" description="Helical" evidence="1">
    <location>
        <begin position="36"/>
        <end position="55"/>
    </location>
</feature>
<proteinExistence type="predicted"/>
<name>A0A7C4KK27_9CHLR</name>
<feature type="transmembrane region" description="Helical" evidence="1">
    <location>
        <begin position="67"/>
        <end position="88"/>
    </location>
</feature>
<reference evidence="2" key="1">
    <citation type="journal article" date="2020" name="mSystems">
        <title>Genome- and Community-Level Interaction Insights into Carbon Utilization and Element Cycling Functions of Hydrothermarchaeota in Hydrothermal Sediment.</title>
        <authorList>
            <person name="Zhou Z."/>
            <person name="Liu Y."/>
            <person name="Xu W."/>
            <person name="Pan J."/>
            <person name="Luo Z.H."/>
            <person name="Li M."/>
        </authorList>
    </citation>
    <scope>NUCLEOTIDE SEQUENCE [LARGE SCALE GENOMIC DNA]</scope>
    <source>
        <strain evidence="2">SpSt-573</strain>
    </source>
</reference>
<keyword evidence="1" id="KW-1133">Transmembrane helix</keyword>
<comment type="caution">
    <text evidence="2">The sequence shown here is derived from an EMBL/GenBank/DDBJ whole genome shotgun (WGS) entry which is preliminary data.</text>
</comment>